<dbReference type="PATRIC" id="fig|50340.43.peg.2244"/>
<gene>
    <name evidence="3" type="ORF">PF66_04942</name>
</gene>
<evidence type="ECO:0000259" key="2">
    <source>
        <dbReference type="PROSITE" id="PS51278"/>
    </source>
</evidence>
<dbReference type="Proteomes" id="UP000037931">
    <property type="component" value="Unassembled WGS sequence"/>
</dbReference>
<dbReference type="InterPro" id="IPR017932">
    <property type="entry name" value="GATase_2_dom"/>
</dbReference>
<evidence type="ECO:0000313" key="3">
    <source>
        <dbReference type="EMBL" id="KPA88576.1"/>
    </source>
</evidence>
<proteinExistence type="predicted"/>
<dbReference type="Gene3D" id="3.60.20.10">
    <property type="entry name" value="Glutamine Phosphoribosylpyrophosphate, subunit 1, domain 1"/>
    <property type="match status" value="1"/>
</dbReference>
<dbReference type="AlphaFoldDB" id="A0A0N0E280"/>
<evidence type="ECO:0000313" key="4">
    <source>
        <dbReference type="Proteomes" id="UP000037931"/>
    </source>
</evidence>
<dbReference type="InterPro" id="IPR029055">
    <property type="entry name" value="Ntn_hydrolases_N"/>
</dbReference>
<sequence length="265" mass="29661">MCELLGMSANVPTDIVFSFTGLMQRGGRTGPHRDGWGIGFYEGRGLRVFQDPAASCDSEVAQLVQRYPIKSEVVIGHIRQANVGKVCLSNTHPFVRELWGRNWCFAHNGQLADFQPRHSFYRPVGDTDSEAAFCDLLNRIREAFPEPVEVEQLLPSLVAACAEYRGKGVFNCLLSDGDWLFCYCSTKLAQITRRAPFGPARLKDVDVIVDFQAETTPNDVVTVIATEPLTENETWTRYEPGQWSLWRRGECVSQGRTEQGHPSCG</sequence>
<dbReference type="GO" id="GO:0016740">
    <property type="term" value="F:transferase activity"/>
    <property type="evidence" value="ECO:0007669"/>
    <property type="project" value="UniProtKB-KW"/>
</dbReference>
<keyword evidence="4" id="KW-1185">Reference proteome</keyword>
<dbReference type="STRING" id="50340.PF66_04942"/>
<dbReference type="SUPFAM" id="SSF56235">
    <property type="entry name" value="N-terminal nucleophile aminohydrolases (Ntn hydrolases)"/>
    <property type="match status" value="1"/>
</dbReference>
<reference evidence="3 4" key="1">
    <citation type="journal article" date="2015" name="PLoS ONE">
        <title>Rice-Infecting Pseudomonas Genomes Are Highly Accessorized and Harbor Multiple Putative Virulence Mechanisms to Cause Sheath Brown Rot.</title>
        <authorList>
            <person name="Quibod I.L."/>
            <person name="Grande G."/>
            <person name="Oreiro E.G."/>
            <person name="Borja F.N."/>
            <person name="Dossa G.S."/>
            <person name="Mauleon R."/>
            <person name="Cruz C.V."/>
            <person name="Oliva R."/>
        </authorList>
    </citation>
    <scope>NUCLEOTIDE SEQUENCE [LARGE SCALE GENOMIC DNA]</scope>
    <source>
        <strain evidence="3 4">IRRI 6609</strain>
    </source>
</reference>
<dbReference type="InterPro" id="IPR026869">
    <property type="entry name" value="EgtC-like"/>
</dbReference>
<dbReference type="PANTHER" id="PTHR42824:SF1">
    <property type="entry name" value="GLUTAMINE AMIDOTRANSFERASE YAFJ-RELATED"/>
    <property type="match status" value="1"/>
</dbReference>
<evidence type="ECO:0000256" key="1">
    <source>
        <dbReference type="ARBA" id="ARBA00022962"/>
    </source>
</evidence>
<keyword evidence="1 3" id="KW-0315">Glutamine amidotransferase</keyword>
<keyword evidence="3" id="KW-0808">Transferase</keyword>
<feature type="domain" description="Glutamine amidotransferase type-2" evidence="2">
    <location>
        <begin position="2"/>
        <end position="249"/>
    </location>
</feature>
<comment type="caution">
    <text evidence="3">The sequence shown here is derived from an EMBL/GenBank/DDBJ whole genome shotgun (WGS) entry which is preliminary data.</text>
</comment>
<accession>A0A0N0E280</accession>
<organism evidence="3 4">
    <name type="scientific">Pseudomonas asplenii</name>
    <dbReference type="NCBI Taxonomy" id="53407"/>
    <lineage>
        <taxon>Bacteria</taxon>
        <taxon>Pseudomonadati</taxon>
        <taxon>Pseudomonadota</taxon>
        <taxon>Gammaproteobacteria</taxon>
        <taxon>Pseudomonadales</taxon>
        <taxon>Pseudomonadaceae</taxon>
        <taxon>Pseudomonas</taxon>
    </lineage>
</organism>
<dbReference type="EMBL" id="JSYZ01000019">
    <property type="protein sequence ID" value="KPA88576.1"/>
    <property type="molecule type" value="Genomic_DNA"/>
</dbReference>
<dbReference type="CDD" id="cd01908">
    <property type="entry name" value="YafJ"/>
    <property type="match status" value="1"/>
</dbReference>
<dbReference type="Pfam" id="PF13230">
    <property type="entry name" value="GATase_4"/>
    <property type="match status" value="1"/>
</dbReference>
<dbReference type="OrthoDB" id="321954at2"/>
<protein>
    <submittedName>
        <fullName evidence="3">Putative glutamine amidotransferase</fullName>
    </submittedName>
</protein>
<dbReference type="PROSITE" id="PS51278">
    <property type="entry name" value="GATASE_TYPE_2"/>
    <property type="match status" value="1"/>
</dbReference>
<dbReference type="PANTHER" id="PTHR42824">
    <property type="entry name" value="GLUTAMINE AMIDOTRANSFERASE"/>
    <property type="match status" value="1"/>
</dbReference>
<dbReference type="RefSeq" id="WP_054064033.1">
    <property type="nucleotide sequence ID" value="NZ_JAQMZR010000001.1"/>
</dbReference>
<name>A0A0N0E280_9PSED</name>